<dbReference type="FunFam" id="1.10.150.80:FF:000001">
    <property type="entry name" value="Putative exosome component 10"/>
    <property type="match status" value="1"/>
</dbReference>
<evidence type="ECO:0000256" key="2">
    <source>
        <dbReference type="ARBA" id="ARBA00023242"/>
    </source>
</evidence>
<accession>A0A0N4UPD0</accession>
<dbReference type="Gene3D" id="1.10.150.80">
    <property type="entry name" value="HRDC domain"/>
    <property type="match status" value="1"/>
</dbReference>
<dbReference type="GO" id="GO:0003727">
    <property type="term" value="F:single-stranded RNA binding"/>
    <property type="evidence" value="ECO:0007669"/>
    <property type="project" value="TreeGrafter"/>
</dbReference>
<dbReference type="GO" id="GO:0000467">
    <property type="term" value="P:exonucleolytic trimming to generate mature 3'-end of 5.8S rRNA from tricistronic rRNA transcript (SSU-rRNA, 5.8S rRNA, LSU-rRNA)"/>
    <property type="evidence" value="ECO:0007669"/>
    <property type="project" value="InterPro"/>
</dbReference>
<dbReference type="GO" id="GO:0071044">
    <property type="term" value="P:histone mRNA catabolic process"/>
    <property type="evidence" value="ECO:0007669"/>
    <property type="project" value="TreeGrafter"/>
</dbReference>
<dbReference type="GO" id="GO:0005730">
    <property type="term" value="C:nucleolus"/>
    <property type="evidence" value="ECO:0007669"/>
    <property type="project" value="TreeGrafter"/>
</dbReference>
<dbReference type="InterPro" id="IPR012337">
    <property type="entry name" value="RNaseH-like_sf"/>
</dbReference>
<dbReference type="STRING" id="318479.A0A0N4UPD0"/>
<evidence type="ECO:0000256" key="1">
    <source>
        <dbReference type="ARBA" id="ARBA00004123"/>
    </source>
</evidence>
<comment type="similarity">
    <text evidence="3">Belongs to the exosome component 10/RRP6 family.</text>
</comment>
<dbReference type="GO" id="GO:0000176">
    <property type="term" value="C:nuclear exosome (RNase complex)"/>
    <property type="evidence" value="ECO:0007669"/>
    <property type="project" value="TreeGrafter"/>
</dbReference>
<dbReference type="Proteomes" id="UP000038040">
    <property type="component" value="Unplaced"/>
</dbReference>
<dbReference type="SMART" id="SM00341">
    <property type="entry name" value="HRDC"/>
    <property type="match status" value="1"/>
</dbReference>
<reference evidence="8" key="1">
    <citation type="submission" date="2017-02" db="UniProtKB">
        <authorList>
            <consortium name="WormBaseParasite"/>
        </authorList>
    </citation>
    <scope>IDENTIFICATION</scope>
</reference>
<reference evidence="5 7" key="2">
    <citation type="submission" date="2018-11" db="EMBL/GenBank/DDBJ databases">
        <authorList>
            <consortium name="Pathogen Informatics"/>
        </authorList>
    </citation>
    <scope>NUCLEOTIDE SEQUENCE [LARGE SCALE GENOMIC DNA]</scope>
</reference>
<keyword evidence="7" id="KW-1185">Reference proteome</keyword>
<organism evidence="6 8">
    <name type="scientific">Dracunculus medinensis</name>
    <name type="common">Guinea worm</name>
    <dbReference type="NCBI Taxonomy" id="318479"/>
    <lineage>
        <taxon>Eukaryota</taxon>
        <taxon>Metazoa</taxon>
        <taxon>Ecdysozoa</taxon>
        <taxon>Nematoda</taxon>
        <taxon>Chromadorea</taxon>
        <taxon>Rhabditida</taxon>
        <taxon>Spirurina</taxon>
        <taxon>Dracunculoidea</taxon>
        <taxon>Dracunculidae</taxon>
        <taxon>Dracunculus</taxon>
    </lineage>
</organism>
<dbReference type="InterPro" id="IPR002562">
    <property type="entry name" value="3'-5'_exonuclease_dom"/>
</dbReference>
<dbReference type="GO" id="GO:0071035">
    <property type="term" value="P:nuclear polyadenylation-dependent rRNA catabolic process"/>
    <property type="evidence" value="ECO:0007669"/>
    <property type="project" value="TreeGrafter"/>
</dbReference>
<dbReference type="Pfam" id="PF00570">
    <property type="entry name" value="HRDC"/>
    <property type="match status" value="1"/>
</dbReference>
<dbReference type="SUPFAM" id="SSF53098">
    <property type="entry name" value="Ribonuclease H-like"/>
    <property type="match status" value="1"/>
</dbReference>
<keyword evidence="2" id="KW-0539">Nucleus</keyword>
<dbReference type="SMART" id="SM00474">
    <property type="entry name" value="35EXOc"/>
    <property type="match status" value="1"/>
</dbReference>
<feature type="domain" description="HRDC" evidence="4">
    <location>
        <begin position="304"/>
        <end position="384"/>
    </location>
</feature>
<dbReference type="GO" id="GO:0071040">
    <property type="term" value="P:nuclear polyadenylation-dependent antisense transcript catabolic process"/>
    <property type="evidence" value="ECO:0007669"/>
    <property type="project" value="TreeGrafter"/>
</dbReference>
<dbReference type="PANTHER" id="PTHR12124:SF47">
    <property type="entry name" value="EXOSOME COMPONENT 10"/>
    <property type="match status" value="1"/>
</dbReference>
<evidence type="ECO:0000313" key="7">
    <source>
        <dbReference type="Proteomes" id="UP000274756"/>
    </source>
</evidence>
<sequence length="477" mass="55623">NTVKPQNVYGIKVNNDDAVFVPKLKIKHNSLPLTASNLRVIDEDTEILGIYDQDSFGHPYQFEISHLKIPDRQLKSGVIREPLALSKTDLILIDTKEKLETLRDTLCSVEEFAVDLEHNSYRSFLGLTCLIQISTRKNDYIIDPFPIWNEVLFSFDSFLNHRNFQVFHGPELDVLWLQRDFGIYVVNMFDTHSAMKALNYPRFSLQFLIESHFDVNIDKQLQKSDWTMRPLSDAHIEYARKDTHYLLSCYDYLRESLINLEHEMPGILQKTYEDSKNICLLSYSKPKFQRTGFEKLLQGRKSINNKQRYALSALWQWRDTLARLEDESHHYILPNHMLLQIAEILPREQQGILACCSPIPKLLKQELHTVHRIISAARDLPLKKEETYDVSNYISVTFEKFMSNLNKMTKLKALLGEIHEIGMPSSYDNVTMCLINKKLDEWASPFESYLLSLKEDLKNIVSFIILIFSASFIIFDS</sequence>
<dbReference type="EMBL" id="UYYG01000131">
    <property type="protein sequence ID" value="VDN53439.1"/>
    <property type="molecule type" value="Genomic_DNA"/>
</dbReference>
<dbReference type="PROSITE" id="PS50967">
    <property type="entry name" value="HRDC"/>
    <property type="match status" value="1"/>
</dbReference>
<evidence type="ECO:0000256" key="3">
    <source>
        <dbReference type="ARBA" id="ARBA00043957"/>
    </source>
</evidence>
<dbReference type="InterPro" id="IPR044876">
    <property type="entry name" value="HRDC_dom_sf"/>
</dbReference>
<dbReference type="InterPro" id="IPR002121">
    <property type="entry name" value="HRDC_dom"/>
</dbReference>
<name>A0A0N4UPD0_DRAME</name>
<comment type="subcellular location">
    <subcellularLocation>
        <location evidence="1">Nucleus</location>
    </subcellularLocation>
</comment>
<dbReference type="InterPro" id="IPR010997">
    <property type="entry name" value="HRDC-like_sf"/>
</dbReference>
<dbReference type="Pfam" id="PF01612">
    <property type="entry name" value="DNA_pol_A_exo1"/>
    <property type="match status" value="1"/>
</dbReference>
<evidence type="ECO:0000313" key="8">
    <source>
        <dbReference type="WBParaSite" id="DME_0000980801-mRNA-1"/>
    </source>
</evidence>
<evidence type="ECO:0000313" key="5">
    <source>
        <dbReference type="EMBL" id="VDN53439.1"/>
    </source>
</evidence>
<dbReference type="GO" id="GO:0000166">
    <property type="term" value="F:nucleotide binding"/>
    <property type="evidence" value="ECO:0007669"/>
    <property type="project" value="InterPro"/>
</dbReference>
<dbReference type="WBParaSite" id="DME_0000980801-mRNA-1">
    <property type="protein sequence ID" value="DME_0000980801-mRNA-1"/>
    <property type="gene ID" value="DME_0000980801"/>
</dbReference>
<dbReference type="GO" id="GO:0071037">
    <property type="term" value="P:nuclear polyadenylation-dependent snRNA catabolic process"/>
    <property type="evidence" value="ECO:0007669"/>
    <property type="project" value="TreeGrafter"/>
</dbReference>
<dbReference type="GO" id="GO:0071039">
    <property type="term" value="P:nuclear polyadenylation-dependent CUT catabolic process"/>
    <property type="evidence" value="ECO:0007669"/>
    <property type="project" value="TreeGrafter"/>
</dbReference>
<dbReference type="Gene3D" id="3.30.420.10">
    <property type="entry name" value="Ribonuclease H-like superfamily/Ribonuclease H"/>
    <property type="match status" value="1"/>
</dbReference>
<dbReference type="AlphaFoldDB" id="A0A0N4UPD0"/>
<dbReference type="OrthoDB" id="2250022at2759"/>
<dbReference type="GO" id="GO:0071038">
    <property type="term" value="P:TRAMP-dependent tRNA surveillance pathway"/>
    <property type="evidence" value="ECO:0007669"/>
    <property type="project" value="TreeGrafter"/>
</dbReference>
<protein>
    <submittedName>
        <fullName evidence="8">HRDC domain-containing protein</fullName>
    </submittedName>
</protein>
<dbReference type="InterPro" id="IPR036397">
    <property type="entry name" value="RNaseH_sf"/>
</dbReference>
<dbReference type="GO" id="GO:0071051">
    <property type="term" value="P:poly(A)-dependent snoRNA 3'-end processing"/>
    <property type="evidence" value="ECO:0007669"/>
    <property type="project" value="TreeGrafter"/>
</dbReference>
<dbReference type="GO" id="GO:0071036">
    <property type="term" value="P:nuclear polyadenylation-dependent snoRNA catabolic process"/>
    <property type="evidence" value="ECO:0007669"/>
    <property type="project" value="TreeGrafter"/>
</dbReference>
<proteinExistence type="inferred from homology"/>
<dbReference type="Proteomes" id="UP000274756">
    <property type="component" value="Unassembled WGS sequence"/>
</dbReference>
<dbReference type="GO" id="GO:0000175">
    <property type="term" value="F:3'-5'-RNA exonuclease activity"/>
    <property type="evidence" value="ECO:0007669"/>
    <property type="project" value="InterPro"/>
</dbReference>
<evidence type="ECO:0000259" key="4">
    <source>
        <dbReference type="PROSITE" id="PS50967"/>
    </source>
</evidence>
<evidence type="ECO:0000313" key="6">
    <source>
        <dbReference type="Proteomes" id="UP000038040"/>
    </source>
</evidence>
<dbReference type="InterPro" id="IPR045092">
    <property type="entry name" value="Rrp6-like"/>
</dbReference>
<dbReference type="SUPFAM" id="SSF47819">
    <property type="entry name" value="HRDC-like"/>
    <property type="match status" value="1"/>
</dbReference>
<dbReference type="PANTHER" id="PTHR12124">
    <property type="entry name" value="POLYMYOSITIS/SCLERODERMA AUTOANTIGEN-RELATED"/>
    <property type="match status" value="1"/>
</dbReference>
<gene>
    <name evidence="5" type="ORF">DME_LOCUS3412</name>
</gene>